<evidence type="ECO:0000313" key="2">
    <source>
        <dbReference type="EMBL" id="TCP70609.1"/>
    </source>
</evidence>
<keyword evidence="3" id="KW-1185">Reference proteome</keyword>
<proteinExistence type="predicted"/>
<keyword evidence="1" id="KW-0812">Transmembrane</keyword>
<gene>
    <name evidence="2" type="ORF">EDD57_10151</name>
</gene>
<organism evidence="2 3">
    <name type="scientific">Baia soyae</name>
    <dbReference type="NCBI Taxonomy" id="1544746"/>
    <lineage>
        <taxon>Bacteria</taxon>
        <taxon>Bacillati</taxon>
        <taxon>Bacillota</taxon>
        <taxon>Bacilli</taxon>
        <taxon>Bacillales</taxon>
        <taxon>Thermoactinomycetaceae</taxon>
        <taxon>Baia</taxon>
    </lineage>
</organism>
<accession>A0A4R2S2N9</accession>
<feature type="transmembrane region" description="Helical" evidence="1">
    <location>
        <begin position="236"/>
        <end position="258"/>
    </location>
</feature>
<keyword evidence="1" id="KW-1133">Transmembrane helix</keyword>
<dbReference type="EMBL" id="SLXV01000001">
    <property type="protein sequence ID" value="TCP70609.1"/>
    <property type="molecule type" value="Genomic_DNA"/>
</dbReference>
<dbReference type="Proteomes" id="UP000294746">
    <property type="component" value="Unassembled WGS sequence"/>
</dbReference>
<name>A0A4R2S2N9_9BACL</name>
<dbReference type="AlphaFoldDB" id="A0A4R2S2N9"/>
<evidence type="ECO:0000256" key="1">
    <source>
        <dbReference type="SAM" id="Phobius"/>
    </source>
</evidence>
<sequence length="584" mass="65263">MAKSFHSQFVKRFQVEDEIQFSSGKLLQARTHGGKRVFLQSIPIEGQTLPEDFRELALKFQHPHLAPIIDVMVDEHEVILVHAPFSGEPLPLLVTKERPMKPLKALKVAKSLLQTIRELQRRNFPLRTTLDPKNILLSGSEPLLLFYYLHDEVKVQRDQKWRDLLFFLLTGYQPSKNPKNNKLFLENNLIPRKLQKLALKSWKTKVSLEEVIGQVDKLLKDRSLESGRNPGGLRKVIMSTAVALILIATGALVGNYYLNQSDAKDPAKSEQKKAIFQIKSNGKKHDFASKSDYAFDSMEESTVLQGELDFDETFDDFKATMEKSDGGRFELLIKRDGQIISGSSQGARSTTFGAKGVPFIKPGKSYEFYVYHTSLAPVRVKIVDKETKEAFVLRGTNPIQGTLKPVFTAGKGVTLQNPGLQKIDDTSQVDSDFLPDQPWMLNTGIGIAKGSDLTVMPKTQIAIPISSSFTNFLVGLSQDSNTPFEIKLNSVDGITYVVEWSNGKVSLLRNSGTKITEVDSTPIPKLAKNKPIGFSLNVTNSDMVININQGSEVKATLSYSEKTSLSLRDLFIDKSAQPYKLLEK</sequence>
<dbReference type="InterPro" id="IPR011009">
    <property type="entry name" value="Kinase-like_dom_sf"/>
</dbReference>
<protein>
    <submittedName>
        <fullName evidence="2">Uncharacterized protein</fullName>
    </submittedName>
</protein>
<evidence type="ECO:0000313" key="3">
    <source>
        <dbReference type="Proteomes" id="UP000294746"/>
    </source>
</evidence>
<comment type="caution">
    <text evidence="2">The sequence shown here is derived from an EMBL/GenBank/DDBJ whole genome shotgun (WGS) entry which is preliminary data.</text>
</comment>
<reference evidence="2 3" key="1">
    <citation type="submission" date="2019-03" db="EMBL/GenBank/DDBJ databases">
        <title>Genomic Encyclopedia of Type Strains, Phase IV (KMG-IV): sequencing the most valuable type-strain genomes for metagenomic binning, comparative biology and taxonomic classification.</title>
        <authorList>
            <person name="Goeker M."/>
        </authorList>
    </citation>
    <scope>NUCLEOTIDE SEQUENCE [LARGE SCALE GENOMIC DNA]</scope>
    <source>
        <strain evidence="2 3">DSM 46831</strain>
    </source>
</reference>
<dbReference type="Gene3D" id="1.10.510.10">
    <property type="entry name" value="Transferase(Phosphotransferase) domain 1"/>
    <property type="match status" value="1"/>
</dbReference>
<keyword evidence="1" id="KW-0472">Membrane</keyword>
<dbReference type="RefSeq" id="WP_131847172.1">
    <property type="nucleotide sequence ID" value="NZ_SLXV01000001.1"/>
</dbReference>
<dbReference type="SUPFAM" id="SSF56112">
    <property type="entry name" value="Protein kinase-like (PK-like)"/>
    <property type="match status" value="1"/>
</dbReference>
<dbReference type="OrthoDB" id="2985620at2"/>